<dbReference type="PRINTS" id="PR00449">
    <property type="entry name" value="RASTRNSFRMNG"/>
</dbReference>
<dbReference type="PROSITE" id="PS51419">
    <property type="entry name" value="RAB"/>
    <property type="match status" value="1"/>
</dbReference>
<dbReference type="EMBL" id="CP104013">
    <property type="protein sequence ID" value="UYP47881.1"/>
    <property type="molecule type" value="Genomic_DNA"/>
</dbReference>
<evidence type="ECO:0000313" key="3">
    <source>
        <dbReference type="Proteomes" id="UP001208689"/>
    </source>
</evidence>
<gene>
    <name evidence="2" type="ORF">NEF87_004166</name>
</gene>
<evidence type="ECO:0008006" key="4">
    <source>
        <dbReference type="Google" id="ProtNLM"/>
    </source>
</evidence>
<dbReference type="Proteomes" id="UP001208689">
    <property type="component" value="Chromosome"/>
</dbReference>
<evidence type="ECO:0000313" key="2">
    <source>
        <dbReference type="EMBL" id="UYP47881.1"/>
    </source>
</evidence>
<reference evidence="2" key="1">
    <citation type="submission" date="2022-09" db="EMBL/GenBank/DDBJ databases">
        <title>Actin cytoskeleton and complex cell architecture in an #Asgard archaeon.</title>
        <authorList>
            <person name="Ponce Toledo R.I."/>
            <person name="Schleper C."/>
            <person name="Rodrigues Oliveira T."/>
            <person name="Wollweber F."/>
            <person name="Xu J."/>
            <person name="Rittmann S."/>
            <person name="Klingl A."/>
            <person name="Pilhofer M."/>
        </authorList>
    </citation>
    <scope>NUCLEOTIDE SEQUENCE</scope>
    <source>
        <strain evidence="2">B-35</strain>
    </source>
</reference>
<dbReference type="SUPFAM" id="SSF52540">
    <property type="entry name" value="P-loop containing nucleoside triphosphate hydrolases"/>
    <property type="match status" value="1"/>
</dbReference>
<dbReference type="Gene3D" id="3.40.50.300">
    <property type="entry name" value="P-loop containing nucleotide triphosphate hydrolases"/>
    <property type="match status" value="1"/>
</dbReference>
<dbReference type="InterPro" id="IPR027417">
    <property type="entry name" value="P-loop_NTPase"/>
</dbReference>
<keyword evidence="3" id="KW-1185">Reference proteome</keyword>
<dbReference type="NCBIfam" id="TIGR00231">
    <property type="entry name" value="small_GTP"/>
    <property type="match status" value="1"/>
</dbReference>
<dbReference type="SMART" id="SM00175">
    <property type="entry name" value="RAB"/>
    <property type="match status" value="1"/>
</dbReference>
<name>A0ABY6HZ74_9ARCH</name>
<accession>A0ABY6HZ74</accession>
<dbReference type="InterPro" id="IPR001806">
    <property type="entry name" value="Small_GTPase"/>
</dbReference>
<dbReference type="PANTHER" id="PTHR47978">
    <property type="match status" value="1"/>
</dbReference>
<dbReference type="Pfam" id="PF00071">
    <property type="entry name" value="Ras"/>
    <property type="match status" value="1"/>
</dbReference>
<dbReference type="SMART" id="SM00174">
    <property type="entry name" value="RHO"/>
    <property type="match status" value="1"/>
</dbReference>
<dbReference type="SMART" id="SM00173">
    <property type="entry name" value="RAS"/>
    <property type="match status" value="1"/>
</dbReference>
<dbReference type="InterPro" id="IPR005225">
    <property type="entry name" value="Small_GTP-bd"/>
</dbReference>
<keyword evidence="1" id="KW-0547">Nucleotide-binding</keyword>
<dbReference type="CDD" id="cd00154">
    <property type="entry name" value="Rab"/>
    <property type="match status" value="1"/>
</dbReference>
<protein>
    <recommendedName>
        <fullName evidence="4">GTP-binding protein</fullName>
    </recommendedName>
</protein>
<evidence type="ECO:0000256" key="1">
    <source>
        <dbReference type="ARBA" id="ARBA00022741"/>
    </source>
</evidence>
<sequence>MNIQRKVCLLGSDGVGKTSIIVRYTKGTFSNSYLVTLGVDFYEVKFSNPKTSDMLSTQIWDLASQKNFQFMRAQYLSYANYIIIVVDAMRHADEYIVPWINDVRKHAGKEVPYIIVLNKVDLIDAETSKNLVLRLKNQFNVPIFNTSAKTGENIHEIFEYVAECLW</sequence>
<proteinExistence type="predicted"/>
<organism evidence="2 3">
    <name type="scientific">Candidatus Lokiarchaeum ossiferum</name>
    <dbReference type="NCBI Taxonomy" id="2951803"/>
    <lineage>
        <taxon>Archaea</taxon>
        <taxon>Promethearchaeati</taxon>
        <taxon>Promethearchaeota</taxon>
        <taxon>Promethearchaeia</taxon>
        <taxon>Promethearchaeales</taxon>
        <taxon>Promethearchaeaceae</taxon>
        <taxon>Candidatus Lokiarchaeum</taxon>
    </lineage>
</organism>